<sequence>KVGTLVAAEITITVRELPRYVSRGGLKLEKALCDFKLDVAGRIALDVGASTGGFTECLLQHGALKVYSVDVGYGQLDWRLRQDKRVISLERTNIRRLLPEQITAQRAAKSNQRARAILEESGYEIVKIKPSLTVRMEVDDQLIAFLCSDGDHVLQHFLMVLWITDNPF</sequence>
<dbReference type="PANTHER" id="PTHR32319:SF0">
    <property type="entry name" value="BACTERIAL HEMOLYSIN-LIKE PROTEIN"/>
    <property type="match status" value="1"/>
</dbReference>
<accession>A0A6V8NL11</accession>
<keyword evidence="3" id="KW-0808">Transferase</keyword>
<evidence type="ECO:0000313" key="3">
    <source>
        <dbReference type="EMBL" id="GFP20767.1"/>
    </source>
</evidence>
<feature type="domain" description="Ribosomal RNA methyltransferase FtsJ" evidence="2">
    <location>
        <begin position="20"/>
        <end position="106"/>
    </location>
</feature>
<dbReference type="AlphaFoldDB" id="A0A6V8NL11"/>
<dbReference type="EMBL" id="BLRU01000677">
    <property type="protein sequence ID" value="GFP20767.1"/>
    <property type="molecule type" value="Genomic_DNA"/>
</dbReference>
<dbReference type="GO" id="GO:0003723">
    <property type="term" value="F:RNA binding"/>
    <property type="evidence" value="ECO:0007669"/>
    <property type="project" value="UniProtKB-KW"/>
</dbReference>
<proteinExistence type="predicted"/>
<dbReference type="SUPFAM" id="SSF53335">
    <property type="entry name" value="S-adenosyl-L-methionine-dependent methyltransferases"/>
    <property type="match status" value="1"/>
</dbReference>
<dbReference type="PANTHER" id="PTHR32319">
    <property type="entry name" value="BACTERIAL HEMOLYSIN-LIKE PROTEIN"/>
    <property type="match status" value="1"/>
</dbReference>
<dbReference type="Proteomes" id="UP000574717">
    <property type="component" value="Unassembled WGS sequence"/>
</dbReference>
<gene>
    <name evidence="3" type="ORF">HKBW3S03_02274</name>
</gene>
<evidence type="ECO:0000259" key="2">
    <source>
        <dbReference type="Pfam" id="PF01728"/>
    </source>
</evidence>
<keyword evidence="3" id="KW-0489">Methyltransferase</keyword>
<keyword evidence="1" id="KW-0694">RNA-binding</keyword>
<dbReference type="InterPro" id="IPR029063">
    <property type="entry name" value="SAM-dependent_MTases_sf"/>
</dbReference>
<dbReference type="InterPro" id="IPR002877">
    <property type="entry name" value="RNA_MeTrfase_FtsJ_dom"/>
</dbReference>
<dbReference type="Pfam" id="PF01728">
    <property type="entry name" value="FtsJ"/>
    <property type="match status" value="1"/>
</dbReference>
<reference evidence="3 4" key="1">
    <citation type="journal article" date="2020" name="Front. Microbiol.">
        <title>Single-cell genomics of novel Actinobacteria with the Wood-Ljungdahl pathway discovered in a serpentinizing system.</title>
        <authorList>
            <person name="Merino N."/>
            <person name="Kawai M."/>
            <person name="Boyd E.S."/>
            <person name="Colman D.R."/>
            <person name="McGlynn S.E."/>
            <person name="Nealson K.H."/>
            <person name="Kurokawa K."/>
            <person name="Hongoh Y."/>
        </authorList>
    </citation>
    <scope>NUCLEOTIDE SEQUENCE [LARGE SCALE GENOMIC DNA]</scope>
    <source>
        <strain evidence="3 4">S03</strain>
    </source>
</reference>
<dbReference type="GO" id="GO:0008168">
    <property type="term" value="F:methyltransferase activity"/>
    <property type="evidence" value="ECO:0007669"/>
    <property type="project" value="UniProtKB-KW"/>
</dbReference>
<evidence type="ECO:0000313" key="4">
    <source>
        <dbReference type="Proteomes" id="UP000574717"/>
    </source>
</evidence>
<name>A0A6V8NL11_9ACTN</name>
<feature type="non-terminal residue" evidence="3">
    <location>
        <position position="168"/>
    </location>
</feature>
<feature type="non-terminal residue" evidence="3">
    <location>
        <position position="1"/>
    </location>
</feature>
<comment type="caution">
    <text evidence="3">The sequence shown here is derived from an EMBL/GenBank/DDBJ whole genome shotgun (WGS) entry which is preliminary data.</text>
</comment>
<evidence type="ECO:0000256" key="1">
    <source>
        <dbReference type="ARBA" id="ARBA00022884"/>
    </source>
</evidence>
<protein>
    <submittedName>
        <fullName evidence="3">23S rRNA (Cytidine1920-2'-O)/16S rRNA (Cytidine1409-2'-O)-methyltransferase</fullName>
    </submittedName>
</protein>
<dbReference type="GO" id="GO:0032259">
    <property type="term" value="P:methylation"/>
    <property type="evidence" value="ECO:0007669"/>
    <property type="project" value="UniProtKB-KW"/>
</dbReference>
<dbReference type="Gene3D" id="3.40.50.150">
    <property type="entry name" value="Vaccinia Virus protein VP39"/>
    <property type="match status" value="1"/>
</dbReference>
<organism evidence="3 4">
    <name type="scientific">Candidatus Hakubella thermalkaliphila</name>
    <dbReference type="NCBI Taxonomy" id="2754717"/>
    <lineage>
        <taxon>Bacteria</taxon>
        <taxon>Bacillati</taxon>
        <taxon>Actinomycetota</taxon>
        <taxon>Actinomycetota incertae sedis</taxon>
        <taxon>Candidatus Hakubellales</taxon>
        <taxon>Candidatus Hakubellaceae</taxon>
        <taxon>Candidatus Hakubella</taxon>
    </lineage>
</organism>
<dbReference type="InterPro" id="IPR047048">
    <property type="entry name" value="TlyA"/>
</dbReference>
<dbReference type="RefSeq" id="WP_275942691.1">
    <property type="nucleotide sequence ID" value="NZ_BLRU01000677.1"/>
</dbReference>